<dbReference type="GO" id="GO:0016747">
    <property type="term" value="F:acyltransferase activity, transferring groups other than amino-acyl groups"/>
    <property type="evidence" value="ECO:0007669"/>
    <property type="project" value="InterPro"/>
</dbReference>
<evidence type="ECO:0000259" key="3">
    <source>
        <dbReference type="SMART" id="SM00703"/>
    </source>
</evidence>
<dbReference type="VEuPathDB" id="VectorBase:CPIJ008106"/>
<feature type="transmembrane region" description="Helical" evidence="1">
    <location>
        <begin position="501"/>
        <end position="519"/>
    </location>
</feature>
<reference evidence="4" key="1">
    <citation type="submission" date="2007-03" db="EMBL/GenBank/DDBJ databases">
        <title>Annotation of Culex pipiens quinquefasciatus.</title>
        <authorList>
            <consortium name="The Broad Institute Genome Sequencing Platform"/>
            <person name="Atkinson P.W."/>
            <person name="Hemingway J."/>
            <person name="Christensen B.M."/>
            <person name="Higgs S."/>
            <person name="Kodira C."/>
            <person name="Hannick L."/>
            <person name="Megy K."/>
            <person name="O'Leary S."/>
            <person name="Pearson M."/>
            <person name="Haas B.J."/>
            <person name="Mauceli E."/>
            <person name="Wortman J.R."/>
            <person name="Lee N.H."/>
            <person name="Guigo R."/>
            <person name="Stanke M."/>
            <person name="Alvarado L."/>
            <person name="Amedeo P."/>
            <person name="Antoine C.H."/>
            <person name="Arensburger P."/>
            <person name="Bidwell S.L."/>
            <person name="Crawford M."/>
            <person name="Camaro F."/>
            <person name="Devon K."/>
            <person name="Engels R."/>
            <person name="Hammond M."/>
            <person name="Howarth C."/>
            <person name="Koehrsen M."/>
            <person name="Lawson D."/>
            <person name="Montgomery P."/>
            <person name="Nene V."/>
            <person name="Nusbaum C."/>
            <person name="Puiu D."/>
            <person name="Romero-Severson J."/>
            <person name="Severson D.W."/>
            <person name="Shumway M."/>
            <person name="Sisk P."/>
            <person name="Stolte C."/>
            <person name="Zeng Q."/>
            <person name="Eisenstadt E."/>
            <person name="Fraser-Liggett C."/>
            <person name="Strausberg R."/>
            <person name="Galagan J."/>
            <person name="Birren B."/>
            <person name="Collins F.H."/>
        </authorList>
    </citation>
    <scope>NUCLEOTIDE SEQUENCE [LARGE SCALE GENOMIC DNA]</scope>
    <source>
        <strain evidence="4">JHB</strain>
    </source>
</reference>
<evidence type="ECO:0000313" key="5">
    <source>
        <dbReference type="EnsemblMetazoa" id="CPIJ008106-PA"/>
    </source>
</evidence>
<dbReference type="InterPro" id="IPR052728">
    <property type="entry name" value="O2_lipid_transport_reg"/>
</dbReference>
<dbReference type="VEuPathDB" id="VectorBase:CQUJHB017558"/>
<feature type="transmembrane region" description="Helical" evidence="1">
    <location>
        <begin position="469"/>
        <end position="489"/>
    </location>
</feature>
<keyword evidence="1" id="KW-1133">Transmembrane helix</keyword>
<evidence type="ECO:0000256" key="2">
    <source>
        <dbReference type="SAM" id="SignalP"/>
    </source>
</evidence>
<dbReference type="EMBL" id="DS231996">
    <property type="protein sequence ID" value="EDS30953.1"/>
    <property type="molecule type" value="Genomic_DNA"/>
</dbReference>
<reference evidence="5" key="2">
    <citation type="submission" date="2020-05" db="UniProtKB">
        <authorList>
            <consortium name="EnsemblMetazoa"/>
        </authorList>
    </citation>
    <scope>IDENTIFICATION</scope>
    <source>
        <strain evidence="5">JHB</strain>
    </source>
</reference>
<feature type="transmembrane region" description="Helical" evidence="1">
    <location>
        <begin position="539"/>
        <end position="559"/>
    </location>
</feature>
<dbReference type="InterPro" id="IPR006621">
    <property type="entry name" value="Nose-resist-to-fluoxetine_N"/>
</dbReference>
<keyword evidence="1" id="KW-0472">Membrane</keyword>
<sequence length="649" mass="72966">MWSVGLGFLLFCVVTGAERQNHSRLDDSAGFSIDEVAVLNRKFLDYLVQLDAAQAESDEDRRCVDAMQLLSRAYINRERNGLEWFDSWGKIPSGLYYGNGFAIGNYEQCQRFSYGQVNSYHCTLSAAMPNSQLPIVAFGLCLPELCSPEFSLKLYGGHLLEQGVALLPVLNFCSRDAGVEFNGALITAIVIFSIIAGLVVASTVYEVVQILLKNPITVQYASFSLYRNIRSILHVIPRQKDPAKKMDTIECANGIRALSMIWIIVHHVHETSVSYPVSNPQTRLDYLFSFVSSATANSGSLAVDAFLAMGGMLVSITMIRELDKAGKINPLMLYLRRYIRLTAPYAALILFVVSFPMYMGDGPLWKSTMTSLQRGCLENWWSALLHIQNYVNPRNMCLNWTWYLSVDMQLYILAPALIYPLWRWGKRVLIGIGGLAFLSIACVFTTFLVNDFRDVQNAVPLREQVLTYYPTHARMAAWFLGVIFGYILHRTRSADSNLPKRYYALGWSICFGILALIIYGGHEVFLMEYSESAKVADAFYVSLSRPVFGVCVCWIIWACVNGQGGVIDGILGSELWQPLAKLSFTMYLLHLQLLLMASIANSKTEQNFSVMDLYYRIWGAIGLTTSVSLLWSAVFEVPFVTLEKVLLRK</sequence>
<feature type="domain" description="Nose resistant-to-fluoxetine protein N-terminal" evidence="3">
    <location>
        <begin position="60"/>
        <end position="175"/>
    </location>
</feature>
<dbReference type="SMART" id="SM00703">
    <property type="entry name" value="NRF"/>
    <property type="match status" value="1"/>
</dbReference>
<feature type="transmembrane region" description="Helical" evidence="1">
    <location>
        <begin position="183"/>
        <end position="205"/>
    </location>
</feature>
<dbReference type="EnsemblMetazoa" id="CPIJ008106-RA">
    <property type="protein sequence ID" value="CPIJ008106-PA"/>
    <property type="gene ID" value="CPIJ008106"/>
</dbReference>
<dbReference type="PANTHER" id="PTHR11161">
    <property type="entry name" value="O-ACYLTRANSFERASE"/>
    <property type="match status" value="1"/>
</dbReference>
<dbReference type="InterPro" id="IPR002656">
    <property type="entry name" value="Acyl_transf_3_dom"/>
</dbReference>
<feature type="chain" id="PRO_5014566847" description="Nose resistant-to-fluoxetine protein N-terminal domain-containing protein" evidence="2">
    <location>
        <begin position="18"/>
        <end position="649"/>
    </location>
</feature>
<dbReference type="Pfam" id="PF20146">
    <property type="entry name" value="NRF"/>
    <property type="match status" value="1"/>
</dbReference>
<evidence type="ECO:0000313" key="6">
    <source>
        <dbReference type="Proteomes" id="UP000002320"/>
    </source>
</evidence>
<dbReference type="Pfam" id="PF01757">
    <property type="entry name" value="Acyl_transf_3"/>
    <property type="match status" value="1"/>
</dbReference>
<dbReference type="KEGG" id="cqu:CpipJ_CPIJ008106"/>
<dbReference type="AlphaFoldDB" id="B0WMA4"/>
<keyword evidence="1" id="KW-0812">Transmembrane</keyword>
<dbReference type="HOGENOM" id="CLU_007874_2_2_1"/>
<feature type="transmembrane region" description="Helical" evidence="1">
    <location>
        <begin position="338"/>
        <end position="359"/>
    </location>
</feature>
<evidence type="ECO:0000256" key="1">
    <source>
        <dbReference type="SAM" id="Phobius"/>
    </source>
</evidence>
<dbReference type="eggNOG" id="KOG3700">
    <property type="taxonomic scope" value="Eukaryota"/>
</dbReference>
<dbReference type="Proteomes" id="UP000002320">
    <property type="component" value="Unassembled WGS sequence"/>
</dbReference>
<evidence type="ECO:0000313" key="4">
    <source>
        <dbReference type="EMBL" id="EDS30953.1"/>
    </source>
</evidence>
<dbReference type="InParanoid" id="B0WMA4"/>
<dbReference type="PANTHER" id="PTHR11161:SF0">
    <property type="entry name" value="O-ACYLTRANSFERASE LIKE PROTEIN"/>
    <property type="match status" value="1"/>
</dbReference>
<organism>
    <name type="scientific">Culex quinquefasciatus</name>
    <name type="common">Southern house mosquito</name>
    <name type="synonym">Culex pungens</name>
    <dbReference type="NCBI Taxonomy" id="7176"/>
    <lineage>
        <taxon>Eukaryota</taxon>
        <taxon>Metazoa</taxon>
        <taxon>Ecdysozoa</taxon>
        <taxon>Arthropoda</taxon>
        <taxon>Hexapoda</taxon>
        <taxon>Insecta</taxon>
        <taxon>Pterygota</taxon>
        <taxon>Neoptera</taxon>
        <taxon>Endopterygota</taxon>
        <taxon>Diptera</taxon>
        <taxon>Nematocera</taxon>
        <taxon>Culicoidea</taxon>
        <taxon>Culicidae</taxon>
        <taxon>Culicinae</taxon>
        <taxon>Culicini</taxon>
        <taxon>Culex</taxon>
        <taxon>Culex</taxon>
    </lineage>
</organism>
<keyword evidence="2" id="KW-0732">Signal</keyword>
<keyword evidence="6" id="KW-1185">Reference proteome</keyword>
<proteinExistence type="predicted"/>
<accession>B0WMA4</accession>
<feature type="transmembrane region" description="Helical" evidence="1">
    <location>
        <begin position="400"/>
        <end position="421"/>
    </location>
</feature>
<feature type="transmembrane region" description="Helical" evidence="1">
    <location>
        <begin position="620"/>
        <end position="642"/>
    </location>
</feature>
<dbReference type="OrthoDB" id="118951at2759"/>
<protein>
    <recommendedName>
        <fullName evidence="3">Nose resistant-to-fluoxetine protein N-terminal domain-containing protein</fullName>
    </recommendedName>
</protein>
<dbReference type="OMA" id="ICYVISW"/>
<feature type="transmembrane region" description="Helical" evidence="1">
    <location>
        <begin position="428"/>
        <end position="449"/>
    </location>
</feature>
<gene>
    <name evidence="5" type="primary">6040448</name>
    <name evidence="4" type="ORF">CpipJ_CPIJ008106</name>
</gene>
<feature type="signal peptide" evidence="2">
    <location>
        <begin position="1"/>
        <end position="17"/>
    </location>
</feature>
<name>B0WMA4_CULQU</name>